<evidence type="ECO:0000256" key="1">
    <source>
        <dbReference type="ARBA" id="ARBA00023186"/>
    </source>
</evidence>
<feature type="region of interest" description="Disordered" evidence="2">
    <location>
        <begin position="74"/>
        <end position="125"/>
    </location>
</feature>
<feature type="compositionally biased region" description="Gly residues" evidence="2">
    <location>
        <begin position="25"/>
        <end position="37"/>
    </location>
</feature>
<dbReference type="Gene3D" id="2.60.260.20">
    <property type="entry name" value="Urease metallochaperone UreE, N-terminal domain"/>
    <property type="match status" value="2"/>
</dbReference>
<feature type="compositionally biased region" description="Polar residues" evidence="2">
    <location>
        <begin position="241"/>
        <end position="250"/>
    </location>
</feature>
<dbReference type="GO" id="GO:0051082">
    <property type="term" value="F:unfolded protein binding"/>
    <property type="evidence" value="ECO:0007669"/>
    <property type="project" value="InterPro"/>
</dbReference>
<dbReference type="Proteomes" id="UP000662931">
    <property type="component" value="Chromosome 1"/>
</dbReference>
<feature type="compositionally biased region" description="Gly residues" evidence="2">
    <location>
        <begin position="74"/>
        <end position="86"/>
    </location>
</feature>
<keyword evidence="1" id="KW-0143">Chaperone</keyword>
<evidence type="ECO:0000313" key="4">
    <source>
        <dbReference type="EMBL" id="QPG74599.1"/>
    </source>
</evidence>
<keyword evidence="5" id="KW-1185">Reference proteome</keyword>
<dbReference type="FunFam" id="2.60.260.20:FF:000013">
    <property type="entry name" value="DnaJ subfamily B member 11"/>
    <property type="match status" value="1"/>
</dbReference>
<dbReference type="CDD" id="cd10747">
    <property type="entry name" value="DnaJ_C"/>
    <property type="match status" value="1"/>
</dbReference>
<dbReference type="KEGG" id="bnn:FOA43_001930"/>
<dbReference type="EMBL" id="CP064812">
    <property type="protein sequence ID" value="QPG74599.1"/>
    <property type="molecule type" value="Genomic_DNA"/>
</dbReference>
<dbReference type="RefSeq" id="XP_038778164.1">
    <property type="nucleotide sequence ID" value="XM_038922236.1"/>
</dbReference>
<proteinExistence type="predicted"/>
<dbReference type="GO" id="GO:0006413">
    <property type="term" value="P:translational initiation"/>
    <property type="evidence" value="ECO:0007669"/>
    <property type="project" value="TreeGrafter"/>
</dbReference>
<feature type="region of interest" description="Disordered" evidence="2">
    <location>
        <begin position="238"/>
        <end position="260"/>
    </location>
</feature>
<gene>
    <name evidence="4" type="ORF">FOA43_001930</name>
</gene>
<organism evidence="4 5">
    <name type="scientific">Eeniella nana</name>
    <name type="common">Yeast</name>
    <name type="synonym">Brettanomyces nanus</name>
    <dbReference type="NCBI Taxonomy" id="13502"/>
    <lineage>
        <taxon>Eukaryota</taxon>
        <taxon>Fungi</taxon>
        <taxon>Dikarya</taxon>
        <taxon>Ascomycota</taxon>
        <taxon>Saccharomycotina</taxon>
        <taxon>Pichiomycetes</taxon>
        <taxon>Pichiales</taxon>
        <taxon>Pichiaceae</taxon>
        <taxon>Brettanomyces</taxon>
    </lineage>
</organism>
<dbReference type="GeneID" id="62195331"/>
<name>A0A875S4A1_EENNA</name>
<feature type="region of interest" description="Disordered" evidence="2">
    <location>
        <begin position="16"/>
        <end position="47"/>
    </location>
</feature>
<dbReference type="AlphaFoldDB" id="A0A875S4A1"/>
<evidence type="ECO:0000256" key="2">
    <source>
        <dbReference type="SAM" id="MobiDB-lite"/>
    </source>
</evidence>
<dbReference type="GO" id="GO:0005829">
    <property type="term" value="C:cytosol"/>
    <property type="evidence" value="ECO:0007669"/>
    <property type="project" value="TreeGrafter"/>
</dbReference>
<dbReference type="GO" id="GO:0006457">
    <property type="term" value="P:protein folding"/>
    <property type="evidence" value="ECO:0007669"/>
    <property type="project" value="InterPro"/>
</dbReference>
<dbReference type="PANTHER" id="PTHR24078">
    <property type="entry name" value="DNAJ HOMOLOG SUBFAMILY C MEMBER"/>
    <property type="match status" value="1"/>
</dbReference>
<dbReference type="InterPro" id="IPR008971">
    <property type="entry name" value="HSP40/DnaJ_pept-bd"/>
</dbReference>
<evidence type="ECO:0000259" key="3">
    <source>
        <dbReference type="Pfam" id="PF01556"/>
    </source>
</evidence>
<dbReference type="InterPro" id="IPR051339">
    <property type="entry name" value="DnaJ_subfamily_B"/>
</dbReference>
<feature type="domain" description="Chaperone DnaJ C-terminal" evidence="3">
    <location>
        <begin position="129"/>
        <end position="280"/>
    </location>
</feature>
<dbReference type="SUPFAM" id="SSF49493">
    <property type="entry name" value="HSP40/DnaJ peptide-binding domain"/>
    <property type="match status" value="2"/>
</dbReference>
<sequence>MAEVYDQAGLDAARGNAPASNPFAGAGGSPGGGGPGGSFHFSSTGGGPHQFSSADAFNLFNQFGGFEDIFGGMGGSGGSSRGGSPFGGAQFSSSSMPGGFSSSGFGGMPQQQQQQQQTRRRREPEVVDLNVPCTLEQLYTGATKKMKIKRRGPSGELESTIIPIQLKPGWKSGTKITYKDMGDWHDGQRQTVRFIITEKPDPTFKREGNDLRTKVKLSFKESLLGYQKQIATIDGRKVPVSKSTPTQPGSVTRYPNLGMPISKTPGGNGDLIVEFDVDYPIYLSDTQKAAIRSSF</sequence>
<reference evidence="4" key="1">
    <citation type="submission" date="2020-10" db="EMBL/GenBank/DDBJ databases">
        <authorList>
            <person name="Roach M.J.R."/>
        </authorList>
    </citation>
    <scope>NUCLEOTIDE SEQUENCE</scope>
    <source>
        <strain evidence="4">CBS 1945</strain>
    </source>
</reference>
<evidence type="ECO:0000313" key="5">
    <source>
        <dbReference type="Proteomes" id="UP000662931"/>
    </source>
</evidence>
<accession>A0A875S4A1</accession>
<protein>
    <recommendedName>
        <fullName evidence="3">Chaperone DnaJ C-terminal domain-containing protein</fullName>
    </recommendedName>
</protein>
<feature type="compositionally biased region" description="Low complexity" evidence="2">
    <location>
        <begin position="87"/>
        <end position="117"/>
    </location>
</feature>
<dbReference type="FunFam" id="2.60.260.20:FF:000002">
    <property type="entry name" value="Dnaj homolog subfamily b member"/>
    <property type="match status" value="1"/>
</dbReference>
<dbReference type="GO" id="GO:0051087">
    <property type="term" value="F:protein-folding chaperone binding"/>
    <property type="evidence" value="ECO:0007669"/>
    <property type="project" value="TreeGrafter"/>
</dbReference>
<dbReference type="PANTHER" id="PTHR24078:SF553">
    <property type="entry name" value="DNAJ HOMOLOG SUBFAMILY B MEMBER 5"/>
    <property type="match status" value="1"/>
</dbReference>
<dbReference type="InterPro" id="IPR002939">
    <property type="entry name" value="DnaJ_C"/>
</dbReference>
<dbReference type="OrthoDB" id="550424at2759"/>
<dbReference type="Pfam" id="PF01556">
    <property type="entry name" value="DnaJ_C"/>
    <property type="match status" value="1"/>
</dbReference>